<organism evidence="1 2">
    <name type="scientific">Durusdinium trenchii</name>
    <dbReference type="NCBI Taxonomy" id="1381693"/>
    <lineage>
        <taxon>Eukaryota</taxon>
        <taxon>Sar</taxon>
        <taxon>Alveolata</taxon>
        <taxon>Dinophyceae</taxon>
        <taxon>Suessiales</taxon>
        <taxon>Symbiodiniaceae</taxon>
        <taxon>Durusdinium</taxon>
    </lineage>
</organism>
<proteinExistence type="predicted"/>
<keyword evidence="2" id="KW-1185">Reference proteome</keyword>
<name>A0ABP0JNU1_9DINO</name>
<accession>A0ABP0JNU1</accession>
<dbReference type="EMBL" id="CAXAMM010008003">
    <property type="protein sequence ID" value="CAK9016067.1"/>
    <property type="molecule type" value="Genomic_DNA"/>
</dbReference>
<protein>
    <submittedName>
        <fullName evidence="1">Uncharacterized protein</fullName>
    </submittedName>
</protein>
<evidence type="ECO:0000313" key="1">
    <source>
        <dbReference type="EMBL" id="CAK9016067.1"/>
    </source>
</evidence>
<evidence type="ECO:0000313" key="2">
    <source>
        <dbReference type="Proteomes" id="UP001642464"/>
    </source>
</evidence>
<reference evidence="1 2" key="1">
    <citation type="submission" date="2024-02" db="EMBL/GenBank/DDBJ databases">
        <authorList>
            <person name="Chen Y."/>
            <person name="Shah S."/>
            <person name="Dougan E. K."/>
            <person name="Thang M."/>
            <person name="Chan C."/>
        </authorList>
    </citation>
    <scope>NUCLEOTIDE SEQUENCE [LARGE SCALE GENOMIC DNA]</scope>
</reference>
<dbReference type="Proteomes" id="UP001642464">
    <property type="component" value="Unassembled WGS sequence"/>
</dbReference>
<gene>
    <name evidence="1" type="ORF">SCF082_LOCUS13030</name>
</gene>
<sequence length="181" mass="20386">MAFMNFRRARVGAGDFSKPFAPSPKELREEVIPRMMAPGVLILTYAQVHEVNVELGGETVPTLIMTADAHAPMHYSLLSSTVQHCFYFFEHLSFSGAALCVIQRELLLRVFFDNILAKVPEDFFTKITRESVAQPGSVCVFSLHFNLVTDKVAIFLDVELRDADEPLVVYSKLRPARVIHD</sequence>
<comment type="caution">
    <text evidence="1">The sequence shown here is derived from an EMBL/GenBank/DDBJ whole genome shotgun (WGS) entry which is preliminary data.</text>
</comment>